<evidence type="ECO:0000256" key="1">
    <source>
        <dbReference type="SAM" id="MobiDB-lite"/>
    </source>
</evidence>
<feature type="chain" id="PRO_5038698562" description="DUF6287 domain-containing protein" evidence="2">
    <location>
        <begin position="21"/>
        <end position="350"/>
    </location>
</feature>
<feature type="region of interest" description="Disordered" evidence="1">
    <location>
        <begin position="26"/>
        <end position="49"/>
    </location>
</feature>
<comment type="caution">
    <text evidence="4">The sequence shown here is derived from an EMBL/GenBank/DDBJ whole genome shotgun (WGS) entry which is preliminary data.</text>
</comment>
<organism evidence="4 5">
    <name type="scientific">Streptococcus mitis</name>
    <dbReference type="NCBI Taxonomy" id="28037"/>
    <lineage>
        <taxon>Bacteria</taxon>
        <taxon>Bacillati</taxon>
        <taxon>Bacillota</taxon>
        <taxon>Bacilli</taxon>
        <taxon>Lactobacillales</taxon>
        <taxon>Streptococcaceae</taxon>
        <taxon>Streptococcus</taxon>
        <taxon>Streptococcus mitis group</taxon>
    </lineage>
</organism>
<dbReference type="EMBL" id="NCVF01000015">
    <property type="protein sequence ID" value="ORO96768.1"/>
    <property type="molecule type" value="Genomic_DNA"/>
</dbReference>
<dbReference type="InterPro" id="IPR046254">
    <property type="entry name" value="DUF6287"/>
</dbReference>
<feature type="compositionally biased region" description="Low complexity" evidence="1">
    <location>
        <begin position="30"/>
        <end position="46"/>
    </location>
</feature>
<sequence>MKKLLFLFSASILTISLLTACQHQSENTPSASSEVTTSSSSSSTSTSEEKKTDYTLYNTVLKEYAKVLDGSPASHTEVNSKANLKNTYPNEYYGLQYSLYDLDQDGTDELLIALKTYSNYYDLLDIRTLKNGEVIRLTNAENNLDFIGERVHFNPLENGYFQLSTRVSTNQIQLKLYKLNQDRTQLELVSESDTEEGLGTKPPSLDIRSFSWKSVTSLINGETSLPSESKGMDISAIQNGDFSSVIGTWRNGTGIEFTFDKNGLVSDHSKVSIEYAKETDRYLKASLLPKAGGAGGAAIAFLPAGIPITMSVTSSSDNGYTDSSDITQDRLWFGHQLINGSTEGFFYKVE</sequence>
<dbReference type="AlphaFoldDB" id="A0A1X1KBM9"/>
<keyword evidence="2" id="KW-0732">Signal</keyword>
<gene>
    <name evidence="4" type="ORF">B7700_00385</name>
</gene>
<dbReference type="RefSeq" id="WP_049500389.1">
    <property type="nucleotide sequence ID" value="NZ_JAKNEQ010000005.1"/>
</dbReference>
<protein>
    <recommendedName>
        <fullName evidence="3">DUF6287 domain-containing protein</fullName>
    </recommendedName>
</protein>
<dbReference type="Proteomes" id="UP000193929">
    <property type="component" value="Unassembled WGS sequence"/>
</dbReference>
<accession>A0A1X1KBM9</accession>
<feature type="signal peptide" evidence="2">
    <location>
        <begin position="1"/>
        <end position="20"/>
    </location>
</feature>
<reference evidence="4 5" key="1">
    <citation type="journal article" date="2016" name="Eur. J. Clin. Microbiol. Infect. Dis.">
        <title>Whole genome sequencing as a tool for phylogenetic analysis of clinical strains of Mitis group streptococci.</title>
        <authorList>
            <person name="Rasmussen L.H."/>
            <person name="Dargis R."/>
            <person name="Hojholt K."/>
            <person name="Christensen J.J."/>
            <person name="Skovgaard O."/>
            <person name="Justesen U.S."/>
            <person name="Rosenvinge F.S."/>
            <person name="Moser C."/>
            <person name="Lukjancenko O."/>
            <person name="Rasmussen S."/>
            <person name="Nielsen X.C."/>
        </authorList>
    </citation>
    <scope>NUCLEOTIDE SEQUENCE [LARGE SCALE GENOMIC DNA]</scope>
    <source>
        <strain evidence="4 5">RH_50275_09</strain>
    </source>
</reference>
<evidence type="ECO:0000256" key="2">
    <source>
        <dbReference type="SAM" id="SignalP"/>
    </source>
</evidence>
<dbReference type="PROSITE" id="PS51257">
    <property type="entry name" value="PROKAR_LIPOPROTEIN"/>
    <property type="match status" value="1"/>
</dbReference>
<proteinExistence type="predicted"/>
<evidence type="ECO:0000313" key="5">
    <source>
        <dbReference type="Proteomes" id="UP000193929"/>
    </source>
</evidence>
<feature type="domain" description="DUF6287" evidence="3">
    <location>
        <begin position="231"/>
        <end position="263"/>
    </location>
</feature>
<dbReference type="Pfam" id="PF19804">
    <property type="entry name" value="DUF6287"/>
    <property type="match status" value="1"/>
</dbReference>
<name>A0A1X1KBM9_STRMT</name>
<evidence type="ECO:0000259" key="3">
    <source>
        <dbReference type="Pfam" id="PF19804"/>
    </source>
</evidence>
<evidence type="ECO:0000313" key="4">
    <source>
        <dbReference type="EMBL" id="ORO96768.1"/>
    </source>
</evidence>